<sequence length="404" mass="46142">MEKSKRILRWLAGKSRLFIMTSMFLLGLFAFPLPQAQASKEEMYVILNMLVEKGYITQDESKEILSAIDNIDKKQKEDTSKNIVKASVAENLNISGYIQGRYNAYEFSGTTDEFTTKRAVIGLSGKVVDNVLFKAEIDTAKDNKLLNDAWIKLTYLPKANITVGQFKIPYSEEYLTSSSAIDTIERSLPVDSMATEFDRGIMVDANLFEKRFYYGVALVNGTGKNTSDDNSSKDVIGRIVLTPFANEKDSALSGLKFGLNYQTGTQNKYTNRTRGYDRTRYGALVKYEIKNFKIQTEYLKQDYNHNPDATKPDAEIESNGWYALMTYTFPMRNGMNIQPVLKYETYDPDNNVETNTQSITTFGVNWNINKATKFSTNYRWRNDDRGGKTATNMNEWFSQLQIKF</sequence>
<organism evidence="1">
    <name type="scientific">candidate division TA06 bacterium ADurb.Bin131</name>
    <dbReference type="NCBI Taxonomy" id="1852827"/>
    <lineage>
        <taxon>Bacteria</taxon>
        <taxon>Bacteria division TA06</taxon>
    </lineage>
</organism>
<dbReference type="SUPFAM" id="SSF56935">
    <property type="entry name" value="Porins"/>
    <property type="match status" value="1"/>
</dbReference>
<gene>
    <name evidence="1" type="ORF">BWX89_00683</name>
</gene>
<dbReference type="Gene3D" id="2.40.160.10">
    <property type="entry name" value="Porin"/>
    <property type="match status" value="1"/>
</dbReference>
<protein>
    <submittedName>
        <fullName evidence="1">Phosphate-selective porin O and P</fullName>
    </submittedName>
</protein>
<proteinExistence type="predicted"/>
<dbReference type="InterPro" id="IPR010870">
    <property type="entry name" value="Porin_O/P"/>
</dbReference>
<evidence type="ECO:0000313" key="1">
    <source>
        <dbReference type="EMBL" id="OQB74029.1"/>
    </source>
</evidence>
<dbReference type="Pfam" id="PF07396">
    <property type="entry name" value="Porin_O_P"/>
    <property type="match status" value="1"/>
</dbReference>
<dbReference type="AlphaFoldDB" id="A0A1V6CAY4"/>
<accession>A0A1V6CAY4</accession>
<reference evidence="1" key="1">
    <citation type="submission" date="2017-02" db="EMBL/GenBank/DDBJ databases">
        <title>Delving into the versatile metabolic prowess of the omnipresent phylum Bacteroidetes.</title>
        <authorList>
            <person name="Nobu M.K."/>
            <person name="Mei R."/>
            <person name="Narihiro T."/>
            <person name="Kuroda K."/>
            <person name="Liu W.-T."/>
        </authorList>
    </citation>
    <scope>NUCLEOTIDE SEQUENCE</scope>
    <source>
        <strain evidence="1">ADurb.Bin131</strain>
    </source>
</reference>
<name>A0A1V6CAY4_UNCT6</name>
<dbReference type="Proteomes" id="UP000485562">
    <property type="component" value="Unassembled WGS sequence"/>
</dbReference>
<dbReference type="InterPro" id="IPR023614">
    <property type="entry name" value="Porin_dom_sf"/>
</dbReference>
<comment type="caution">
    <text evidence="1">The sequence shown here is derived from an EMBL/GenBank/DDBJ whole genome shotgun (WGS) entry which is preliminary data.</text>
</comment>
<dbReference type="EMBL" id="MWDQ01000053">
    <property type="protein sequence ID" value="OQB74029.1"/>
    <property type="molecule type" value="Genomic_DNA"/>
</dbReference>